<dbReference type="Proteomes" id="UP000199544">
    <property type="component" value="Unassembled WGS sequence"/>
</dbReference>
<dbReference type="EMBL" id="FNHW01000003">
    <property type="protein sequence ID" value="SDN37469.1"/>
    <property type="molecule type" value="Genomic_DNA"/>
</dbReference>
<feature type="transmembrane region" description="Helical" evidence="1">
    <location>
        <begin position="106"/>
        <end position="127"/>
    </location>
</feature>
<sequence>MKTRSLAITAVLLALGYVLHAVMPPLFLGMRPDMMLTMLFLTIIMFPAVSNVIVAALATGAITAITTTFPGGQIANLVDKPISALVFLALFLMISRIKLNALTAAILTLVGTIVSGTIFLGTALFVAGLPGTFSALFLTVVLPTAAINCVVMFVIYPVANSVRKRTAPQNNKGIAAQNTARKA</sequence>
<evidence type="ECO:0000256" key="1">
    <source>
        <dbReference type="SAM" id="Phobius"/>
    </source>
</evidence>
<feature type="transmembrane region" description="Helical" evidence="1">
    <location>
        <begin position="6"/>
        <end position="27"/>
    </location>
</feature>
<proteinExistence type="predicted"/>
<feature type="transmembrane region" description="Helical" evidence="1">
    <location>
        <begin position="39"/>
        <end position="62"/>
    </location>
</feature>
<keyword evidence="1" id="KW-0812">Transmembrane</keyword>
<feature type="transmembrane region" description="Helical" evidence="1">
    <location>
        <begin position="133"/>
        <end position="156"/>
    </location>
</feature>
<name>A0A1H0AVP8_9BACL</name>
<dbReference type="InterPro" id="IPR031360">
    <property type="entry name" value="TrpP"/>
</dbReference>
<reference evidence="3" key="1">
    <citation type="submission" date="2016-10" db="EMBL/GenBank/DDBJ databases">
        <authorList>
            <person name="Varghese N."/>
            <person name="Submissions S."/>
        </authorList>
    </citation>
    <scope>NUCLEOTIDE SEQUENCE [LARGE SCALE GENOMIC DNA]</scope>
    <source>
        <strain evidence="3">CGMCC 1.6854</strain>
    </source>
</reference>
<feature type="transmembrane region" description="Helical" evidence="1">
    <location>
        <begin position="82"/>
        <end position="99"/>
    </location>
</feature>
<keyword evidence="3" id="KW-1185">Reference proteome</keyword>
<protein>
    <submittedName>
        <fullName evidence="2">Tryptophan transporter TrpP</fullName>
    </submittedName>
</protein>
<accession>A0A1H0AVP8</accession>
<dbReference type="Gene3D" id="1.10.1760.20">
    <property type="match status" value="1"/>
</dbReference>
<dbReference type="STRING" id="459525.SAMN04488137_4242"/>
<dbReference type="Pfam" id="PF17099">
    <property type="entry name" value="TrpP"/>
    <property type="match status" value="1"/>
</dbReference>
<keyword evidence="1" id="KW-0472">Membrane</keyword>
<dbReference type="OrthoDB" id="2243651at2"/>
<gene>
    <name evidence="2" type="ORF">SAMN04488137_4242</name>
</gene>
<dbReference type="AlphaFoldDB" id="A0A1H0AVP8"/>
<organism evidence="2 3">
    <name type="scientific">Fictibacillus solisalsi</name>
    <dbReference type="NCBI Taxonomy" id="459525"/>
    <lineage>
        <taxon>Bacteria</taxon>
        <taxon>Bacillati</taxon>
        <taxon>Bacillota</taxon>
        <taxon>Bacilli</taxon>
        <taxon>Bacillales</taxon>
        <taxon>Fictibacillaceae</taxon>
        <taxon>Fictibacillus</taxon>
    </lineage>
</organism>
<dbReference type="RefSeq" id="WP_090237734.1">
    <property type="nucleotide sequence ID" value="NZ_FNHW01000003.1"/>
</dbReference>
<evidence type="ECO:0000313" key="3">
    <source>
        <dbReference type="Proteomes" id="UP000199544"/>
    </source>
</evidence>
<keyword evidence="1" id="KW-1133">Transmembrane helix</keyword>
<evidence type="ECO:0000313" key="2">
    <source>
        <dbReference type="EMBL" id="SDN37469.1"/>
    </source>
</evidence>